<accession>A0A2R4T7I0</accession>
<protein>
    <recommendedName>
        <fullName evidence="7">DUF4190 domain-containing protein</fullName>
    </recommendedName>
</protein>
<feature type="region of interest" description="Disordered" evidence="1">
    <location>
        <begin position="1"/>
        <end position="34"/>
    </location>
</feature>
<reference evidence="5 6" key="1">
    <citation type="submission" date="2018-01" db="EMBL/GenBank/DDBJ databases">
        <title>Complete genome sequence of Streptomyces lunaelactis MM109T, a Ferroverdin A producer isolated from cave moonmilk deposits.</title>
        <authorList>
            <person name="Naome A."/>
            <person name="Martinet L."/>
            <person name="Maciejewska M."/>
            <person name="Anderssen S."/>
            <person name="Adam D."/>
            <person name="Tenconi E."/>
            <person name="Deflandre B."/>
            <person name="Arguelles-Arias A."/>
            <person name="Calusinska M."/>
            <person name="Copieters W."/>
            <person name="Karim L."/>
            <person name="Hanikenne M."/>
            <person name="Baurain D."/>
            <person name="van Wezel G."/>
            <person name="Smargiasso N."/>
            <person name="de Pauw E."/>
            <person name="Delfosse P."/>
            <person name="Rigali S."/>
        </authorList>
    </citation>
    <scope>NUCLEOTIDE SEQUENCE [LARGE SCALE GENOMIC DNA]</scope>
    <source>
        <strain evidence="5 6">MM109</strain>
    </source>
</reference>
<evidence type="ECO:0000313" key="6">
    <source>
        <dbReference type="Proteomes" id="UP000244201"/>
    </source>
</evidence>
<keyword evidence="2" id="KW-0812">Transmembrane</keyword>
<proteinExistence type="predicted"/>
<evidence type="ECO:0000259" key="3">
    <source>
        <dbReference type="Pfam" id="PF13828"/>
    </source>
</evidence>
<evidence type="ECO:0000256" key="1">
    <source>
        <dbReference type="SAM" id="MobiDB-lite"/>
    </source>
</evidence>
<keyword evidence="2" id="KW-1133">Transmembrane helix</keyword>
<feature type="compositionally biased region" description="Polar residues" evidence="1">
    <location>
        <begin position="14"/>
        <end position="27"/>
    </location>
</feature>
<evidence type="ECO:0008006" key="7">
    <source>
        <dbReference type="Google" id="ProtNLM"/>
    </source>
</evidence>
<dbReference type="Proteomes" id="UP000244201">
    <property type="component" value="Chromosome"/>
</dbReference>
<feature type="compositionally biased region" description="Acidic residues" evidence="1">
    <location>
        <begin position="368"/>
        <end position="377"/>
    </location>
</feature>
<dbReference type="InterPro" id="IPR025241">
    <property type="entry name" value="DUF4190"/>
</dbReference>
<dbReference type="InterPro" id="IPR026004">
    <property type="entry name" value="Septum_form"/>
</dbReference>
<name>A0A2R4T7I0_9ACTN</name>
<gene>
    <name evidence="5" type="ORF">SLUN_25845</name>
</gene>
<keyword evidence="2" id="KW-0472">Membrane</keyword>
<keyword evidence="6" id="KW-1185">Reference proteome</keyword>
<evidence type="ECO:0000313" key="5">
    <source>
        <dbReference type="EMBL" id="AVZ75102.1"/>
    </source>
</evidence>
<evidence type="ECO:0000259" key="4">
    <source>
        <dbReference type="Pfam" id="PF13845"/>
    </source>
</evidence>
<organism evidence="5 6">
    <name type="scientific">Streptomyces lunaelactis</name>
    <dbReference type="NCBI Taxonomy" id="1535768"/>
    <lineage>
        <taxon>Bacteria</taxon>
        <taxon>Bacillati</taxon>
        <taxon>Actinomycetota</taxon>
        <taxon>Actinomycetes</taxon>
        <taxon>Kitasatosporales</taxon>
        <taxon>Streptomycetaceae</taxon>
        <taxon>Streptomyces</taxon>
    </lineage>
</organism>
<dbReference type="AlphaFoldDB" id="A0A2R4T7I0"/>
<feature type="domain" description="DUF4190" evidence="3">
    <location>
        <begin position="42"/>
        <end position="97"/>
    </location>
</feature>
<feature type="region of interest" description="Disordered" evidence="1">
    <location>
        <begin position="348"/>
        <end position="396"/>
    </location>
</feature>
<evidence type="ECO:0000256" key="2">
    <source>
        <dbReference type="SAM" id="Phobius"/>
    </source>
</evidence>
<dbReference type="KEGG" id="slk:SLUN_25845"/>
<feature type="transmembrane region" description="Helical" evidence="2">
    <location>
        <begin position="79"/>
        <end position="100"/>
    </location>
</feature>
<dbReference type="EMBL" id="CP026304">
    <property type="protein sequence ID" value="AVZ75102.1"/>
    <property type="molecule type" value="Genomic_DNA"/>
</dbReference>
<feature type="transmembrane region" description="Helical" evidence="2">
    <location>
        <begin position="44"/>
        <end position="67"/>
    </location>
</feature>
<dbReference type="Pfam" id="PF13845">
    <property type="entry name" value="Septum_form"/>
    <property type="match status" value="1"/>
</dbReference>
<sequence>MIRAPVRSTPPIPTRSTVPVDPSTQGWQPHPQYAPRPPVNGLSIASLVLGIVCCLPPLGLVLGLISLSQIKKKGERGKGMAVAGTVLSSLSTALLAVALATGGIGEAWDGFKEGMDKASRSRSTLDLRKGDCFNLPGSGAVERETTDVEVVDCASEHEAEVAGGFKVRGYETYPGESRLDSLADTRCQEVNDGYAMDPWAVPKGTEMYYYLPTKESWRLGDKIVTCAFVIDGGVVQGSVRRDAKSLDDHQLVYLKAESAIASTEYAVPEEDFADNAEGYRDWARQTSVALAEQAGVLRGHSWPGAAAGPAEERAKEYERARVHWDKAARAQDEDAFWTHSYDGQDTLERTTEISVRGPLGLEATPPADETDETDAPVDESGGPAEETGVPAEETGA</sequence>
<dbReference type="Pfam" id="PF13828">
    <property type="entry name" value="DUF4190"/>
    <property type="match status" value="1"/>
</dbReference>
<feature type="domain" description="Septum formation-related" evidence="4">
    <location>
        <begin position="129"/>
        <end position="226"/>
    </location>
</feature>